<name>A0ABR2Z168_9CHLO</name>
<feature type="region of interest" description="Disordered" evidence="1">
    <location>
        <begin position="168"/>
        <end position="198"/>
    </location>
</feature>
<feature type="domain" description="MINDY deubiquitinase" evidence="2">
    <location>
        <begin position="4"/>
        <end position="285"/>
    </location>
</feature>
<evidence type="ECO:0000259" key="2">
    <source>
        <dbReference type="Pfam" id="PF04424"/>
    </source>
</evidence>
<feature type="compositionally biased region" description="Pro residues" evidence="1">
    <location>
        <begin position="330"/>
        <end position="347"/>
    </location>
</feature>
<comment type="caution">
    <text evidence="3">The sequence shown here is derived from an EMBL/GenBank/DDBJ whole genome shotgun (WGS) entry which is preliminary data.</text>
</comment>
<evidence type="ECO:0000313" key="4">
    <source>
        <dbReference type="Proteomes" id="UP001491310"/>
    </source>
</evidence>
<dbReference type="PANTHER" id="PTHR18063:SF6">
    <property type="entry name" value="UBIQUITIN CARBOXYL-TERMINAL HYDROLASE"/>
    <property type="match status" value="1"/>
</dbReference>
<dbReference type="InterPro" id="IPR033979">
    <property type="entry name" value="MINDY_domain"/>
</dbReference>
<feature type="compositionally biased region" description="Basic and acidic residues" evidence="1">
    <location>
        <begin position="312"/>
        <end position="321"/>
    </location>
</feature>
<sequence length="383" mass="41768">MAVHYKLKAIKFLERDVPVVIQNENGPCPLIALANVLLLRNQIHVSVDCPEVSQERLLALIAGFLLDSNNPERLGSSDADLQANLQKNMGDAVEMLPKLTTGLDVNIFFHNIMGFEFTDVVAIFDLLDIQLVHGWLVDPQDKDTVACIGNRSYNALIERLVSLTGQSAADSTAAPGDQTTAHPATPAEMDPPGGSPGGRPGKAYVIQAFLDNTSSQLTEHGLVSLHAGLKPNQLAVLFRNNHFNTLFKYEDALYILVTDLGYLHEKEVVWEKLDAIDGDTVFVTSTLKPPEPVRTTEQANADYALALQLHQEEQEAAERRRLSAAAADAPQPPAPSGQPVQPGPPGPAQQDAGGRHRRHHGRHQRPHSGSRPSRPKQDNCSMM</sequence>
<protein>
    <recommendedName>
        <fullName evidence="2">MINDY deubiquitinase domain-containing protein</fullName>
    </recommendedName>
</protein>
<dbReference type="InterPro" id="IPR007518">
    <property type="entry name" value="MINDY"/>
</dbReference>
<feature type="compositionally biased region" description="Basic residues" evidence="1">
    <location>
        <begin position="355"/>
        <end position="368"/>
    </location>
</feature>
<feature type="region of interest" description="Disordered" evidence="1">
    <location>
        <begin position="312"/>
        <end position="383"/>
    </location>
</feature>
<evidence type="ECO:0000256" key="1">
    <source>
        <dbReference type="SAM" id="MobiDB-lite"/>
    </source>
</evidence>
<organism evidence="3 4">
    <name type="scientific">Coccomyxa subellipsoidea</name>
    <dbReference type="NCBI Taxonomy" id="248742"/>
    <lineage>
        <taxon>Eukaryota</taxon>
        <taxon>Viridiplantae</taxon>
        <taxon>Chlorophyta</taxon>
        <taxon>core chlorophytes</taxon>
        <taxon>Trebouxiophyceae</taxon>
        <taxon>Trebouxiophyceae incertae sedis</taxon>
        <taxon>Coccomyxaceae</taxon>
        <taxon>Coccomyxa</taxon>
    </lineage>
</organism>
<proteinExistence type="predicted"/>
<gene>
    <name evidence="3" type="ORF">WJX75_004049</name>
</gene>
<keyword evidence="4" id="KW-1185">Reference proteome</keyword>
<evidence type="ECO:0000313" key="3">
    <source>
        <dbReference type="EMBL" id="KAK9917410.1"/>
    </source>
</evidence>
<dbReference type="Pfam" id="PF04424">
    <property type="entry name" value="MINDY_DUB"/>
    <property type="match status" value="1"/>
</dbReference>
<accession>A0ABR2Z168</accession>
<reference evidence="3 4" key="1">
    <citation type="journal article" date="2024" name="Nat. Commun.">
        <title>Phylogenomics reveals the evolutionary origins of lichenization in chlorophyte algae.</title>
        <authorList>
            <person name="Puginier C."/>
            <person name="Libourel C."/>
            <person name="Otte J."/>
            <person name="Skaloud P."/>
            <person name="Haon M."/>
            <person name="Grisel S."/>
            <person name="Petersen M."/>
            <person name="Berrin J.G."/>
            <person name="Delaux P.M."/>
            <person name="Dal Grande F."/>
            <person name="Keller J."/>
        </authorList>
    </citation>
    <scope>NUCLEOTIDE SEQUENCE [LARGE SCALE GENOMIC DNA]</scope>
    <source>
        <strain evidence="3 4">SAG 216-7</strain>
    </source>
</reference>
<dbReference type="Proteomes" id="UP001491310">
    <property type="component" value="Unassembled WGS sequence"/>
</dbReference>
<dbReference type="EMBL" id="JALJOT010000002">
    <property type="protein sequence ID" value="KAK9917410.1"/>
    <property type="molecule type" value="Genomic_DNA"/>
</dbReference>
<dbReference type="PANTHER" id="PTHR18063">
    <property type="entry name" value="NF-E2 INDUCIBLE PROTEIN"/>
    <property type="match status" value="1"/>
</dbReference>